<reference evidence="1 2" key="1">
    <citation type="journal article" date="2019" name="Int. J. Syst. Evol. Microbiol.">
        <title>The Global Catalogue of Microorganisms (GCM) 10K type strain sequencing project: providing services to taxonomists for standard genome sequencing and annotation.</title>
        <authorList>
            <consortium name="The Broad Institute Genomics Platform"/>
            <consortium name="The Broad Institute Genome Sequencing Center for Infectious Disease"/>
            <person name="Wu L."/>
            <person name="Ma J."/>
        </authorList>
    </citation>
    <scope>NUCLEOTIDE SEQUENCE [LARGE SCALE GENOMIC DNA]</scope>
    <source>
        <strain evidence="1 2">PSRA2</strain>
    </source>
</reference>
<dbReference type="EMBL" id="JBHSXM010000001">
    <property type="protein sequence ID" value="MFC6835076.1"/>
    <property type="molecule type" value="Genomic_DNA"/>
</dbReference>
<gene>
    <name evidence="1" type="ORF">ACFQHK_00970</name>
</gene>
<evidence type="ECO:0000313" key="1">
    <source>
        <dbReference type="EMBL" id="MFC6835076.1"/>
    </source>
</evidence>
<keyword evidence="2" id="KW-1185">Reference proteome</keyword>
<sequence>MTTHDRVHARKPTHDLDRWDRGTVERLVERDGHCLVTVTNAAGESVDLRVTLAVRDLFVGRLDLPPGASPVGETVWYRKKGGR</sequence>
<proteinExistence type="predicted"/>
<protein>
    <submittedName>
        <fullName evidence="1">Uncharacterized protein</fullName>
    </submittedName>
</protein>
<evidence type="ECO:0000313" key="2">
    <source>
        <dbReference type="Proteomes" id="UP001596406"/>
    </source>
</evidence>
<comment type="caution">
    <text evidence="1">The sequence shown here is derived from an EMBL/GenBank/DDBJ whole genome shotgun (WGS) entry which is preliminary data.</text>
</comment>
<name>A0ABD5U714_9EURY</name>
<dbReference type="RefSeq" id="WP_304446784.1">
    <property type="nucleotide sequence ID" value="NZ_JARRAH010000001.1"/>
</dbReference>
<dbReference type="InterPro" id="IPR057183">
    <property type="entry name" value="DUF7861"/>
</dbReference>
<accession>A0ABD5U714</accession>
<dbReference type="Pfam" id="PF25260">
    <property type="entry name" value="DUF7861"/>
    <property type="match status" value="1"/>
</dbReference>
<dbReference type="Proteomes" id="UP001596406">
    <property type="component" value="Unassembled WGS sequence"/>
</dbReference>
<organism evidence="1 2">
    <name type="scientific">Halomarina ordinaria</name>
    <dbReference type="NCBI Taxonomy" id="3033939"/>
    <lineage>
        <taxon>Archaea</taxon>
        <taxon>Methanobacteriati</taxon>
        <taxon>Methanobacteriota</taxon>
        <taxon>Stenosarchaea group</taxon>
        <taxon>Halobacteria</taxon>
        <taxon>Halobacteriales</taxon>
        <taxon>Natronomonadaceae</taxon>
        <taxon>Halomarina</taxon>
    </lineage>
</organism>
<dbReference type="AlphaFoldDB" id="A0ABD5U714"/>